<evidence type="ECO:0000313" key="4">
    <source>
        <dbReference type="RefSeq" id="XP_013862976.1"/>
    </source>
</evidence>
<feature type="compositionally biased region" description="Polar residues" evidence="2">
    <location>
        <begin position="213"/>
        <end position="225"/>
    </location>
</feature>
<dbReference type="AlphaFoldDB" id="A0A2I4B5G1"/>
<keyword evidence="3" id="KW-1185">Reference proteome</keyword>
<feature type="compositionally biased region" description="Basic residues" evidence="2">
    <location>
        <begin position="259"/>
        <end position="270"/>
    </location>
</feature>
<feature type="region of interest" description="Disordered" evidence="2">
    <location>
        <begin position="213"/>
        <end position="270"/>
    </location>
</feature>
<sequence length="270" mass="31369">MSEQIEALTKSAQENEIKMMEELQQIKTDYQNLKVSKDFDILAYKVLSEAFLQELNASLQGNKKDLEKMNTLQSKNKTLQETVAQMIQELQNMKTENQNEREKMATAYQQLKASHDIQVQTYKILSETYLQDLNKQIKASFQSEKQYLEKTNFLQAENKTLQDIVAQKTQELSEKQKEFEQMESSQGHLKASLEVEVPSEALFLSRNIPSGEALQQVSDGETTTPEENKSFWKRTRHLLGLTKPKSWKKKNISNEQTHPHSHTKHYNINQ</sequence>
<name>A0A2I4B5G1_AUSLI</name>
<dbReference type="InParanoid" id="A0A2I4B5G1"/>
<evidence type="ECO:0000313" key="3">
    <source>
        <dbReference type="Proteomes" id="UP000192220"/>
    </source>
</evidence>
<dbReference type="Proteomes" id="UP000192220">
    <property type="component" value="Unplaced"/>
</dbReference>
<gene>
    <name evidence="4" type="primary">LOC106516913</name>
</gene>
<keyword evidence="1" id="KW-0175">Coiled coil</keyword>
<evidence type="ECO:0000256" key="1">
    <source>
        <dbReference type="SAM" id="Coils"/>
    </source>
</evidence>
<reference evidence="4" key="1">
    <citation type="submission" date="2025-08" db="UniProtKB">
        <authorList>
            <consortium name="RefSeq"/>
        </authorList>
    </citation>
    <scope>IDENTIFICATION</scope>
</reference>
<protein>
    <submittedName>
        <fullName evidence="4">Prelamin-A/C</fullName>
    </submittedName>
</protein>
<feature type="coiled-coil region" evidence="1">
    <location>
        <begin position="52"/>
        <end position="110"/>
    </location>
</feature>
<feature type="coiled-coil region" evidence="1">
    <location>
        <begin position="158"/>
        <end position="185"/>
    </location>
</feature>
<dbReference type="KEGG" id="alim:106516913"/>
<evidence type="ECO:0000256" key="2">
    <source>
        <dbReference type="SAM" id="MobiDB-lite"/>
    </source>
</evidence>
<dbReference type="RefSeq" id="XP_013862976.1">
    <property type="nucleotide sequence ID" value="XM_014007522.1"/>
</dbReference>
<dbReference type="GeneID" id="106516913"/>
<organism evidence="3 4">
    <name type="scientific">Austrofundulus limnaeus</name>
    <name type="common">Annual killifish</name>
    <dbReference type="NCBI Taxonomy" id="52670"/>
    <lineage>
        <taxon>Eukaryota</taxon>
        <taxon>Metazoa</taxon>
        <taxon>Chordata</taxon>
        <taxon>Craniata</taxon>
        <taxon>Vertebrata</taxon>
        <taxon>Euteleostomi</taxon>
        <taxon>Actinopterygii</taxon>
        <taxon>Neopterygii</taxon>
        <taxon>Teleostei</taxon>
        <taxon>Neoteleostei</taxon>
        <taxon>Acanthomorphata</taxon>
        <taxon>Ovalentaria</taxon>
        <taxon>Atherinomorphae</taxon>
        <taxon>Cyprinodontiformes</taxon>
        <taxon>Rivulidae</taxon>
        <taxon>Austrofundulus</taxon>
    </lineage>
</organism>
<proteinExistence type="predicted"/>
<accession>A0A2I4B5G1</accession>